<proteinExistence type="predicted"/>
<organism evidence="2">
    <name type="scientific">Roseomonas mucosa</name>
    <dbReference type="NCBI Taxonomy" id="207340"/>
    <lineage>
        <taxon>Bacteria</taxon>
        <taxon>Pseudomonadati</taxon>
        <taxon>Pseudomonadota</taxon>
        <taxon>Alphaproteobacteria</taxon>
        <taxon>Acetobacterales</taxon>
        <taxon>Roseomonadaceae</taxon>
        <taxon>Roseomonas</taxon>
    </lineage>
</organism>
<geneLocation type="plasmid" evidence="2">
    <name>p3-AD2</name>
</geneLocation>
<dbReference type="AlphaFoldDB" id="A0A4Y1MPW5"/>
<name>A0A4Y1MPW5_9PROT</name>
<evidence type="ECO:0000256" key="1">
    <source>
        <dbReference type="SAM" id="MobiDB-lite"/>
    </source>
</evidence>
<keyword evidence="2" id="KW-0614">Plasmid</keyword>
<feature type="compositionally biased region" description="Low complexity" evidence="1">
    <location>
        <begin position="7"/>
        <end position="37"/>
    </location>
</feature>
<protein>
    <submittedName>
        <fullName evidence="2">Uncharacterized protein</fullName>
    </submittedName>
</protein>
<feature type="region of interest" description="Disordered" evidence="1">
    <location>
        <begin position="1"/>
        <end position="62"/>
    </location>
</feature>
<dbReference type="EMBL" id="CP025185">
    <property type="protein sequence ID" value="AWV20137.1"/>
    <property type="molecule type" value="Genomic_DNA"/>
</dbReference>
<sequence>MSKKPNAQAFLAAMGAAAPEEAAPAKPAAPEPVASAEVHSLPQPQRATKAPAKPRRSSLKHFGGYLDDETLEQIALLRIRLKKDNSELIKLAIEDLYRKHTAKRAFGDA</sequence>
<dbReference type="EMBL" id="CP025184">
    <property type="protein sequence ID" value="AWV19997.1"/>
    <property type="molecule type" value="Genomic_DNA"/>
</dbReference>
<evidence type="ECO:0000313" key="2">
    <source>
        <dbReference type="EMBL" id="AWV19997.1"/>
    </source>
</evidence>
<reference evidence="2" key="1">
    <citation type="submission" date="2017-12" db="EMBL/GenBank/DDBJ databases">
        <authorList>
            <person name="Martens C."/>
            <person name="Dahlstrom E."/>
            <person name="Barbian K."/>
            <person name="Sykora L."/>
            <person name="Ricklefs S."/>
            <person name="Bruno D."/>
            <person name="Anzick I."/>
            <person name="Myles I."/>
            <person name="Datta S.K."/>
        </authorList>
    </citation>
    <scope>NUCLEOTIDE SEQUENCE</scope>
    <source>
        <strain evidence="2">AD2</strain>
        <plasmid evidence="2">p3-AD2</plasmid>
        <plasmid evidence="3">p4-AD2</plasmid>
    </source>
</reference>
<geneLocation type="plasmid" evidence="3">
    <name>p4-AD2</name>
</geneLocation>
<evidence type="ECO:0000313" key="3">
    <source>
        <dbReference type="EMBL" id="AWV20137.1"/>
    </source>
</evidence>
<accession>A0A4Y1MPW5</accession>
<gene>
    <name evidence="3" type="ORF">RADP37_05434</name>
    <name evidence="2" type="ORF">RADP37_05489</name>
</gene>
<dbReference type="RefSeq" id="WP_397540332.1">
    <property type="nucleotide sequence ID" value="NZ_CP025184.1"/>
</dbReference>